<sequence>MVKLDLAISDSIGLPSSSQHSLYGDQLLENLRYDSSSNFNYELKQKLKLQQLESEEDSKWLAESETHLRLSICGPASLDHDITHVNSNSLPSLPTSPSYVNNSSPVLYQLSSNMTSSGNGNGIHSSTGSVSSSKSHSPLGSLTSTMTSKNESSMLLSGSECSDSEKTKDNAQNPTANLDRSHDRVYECTTDVVRAVMSLSQGVQQAAADQYLDLVGLELRSLLASVDGIITEFPTSAQREVEMAHKVLSKDMAELVNAMKLAQQYSNTTLDAEYRNHIDLKREGLNYPGVLLYLFKHTMTLMLLAYSINQIEISQIEIEMAKFWLQKSKAVI</sequence>
<feature type="region of interest" description="Disordered" evidence="1">
    <location>
        <begin position="110"/>
        <end position="182"/>
    </location>
</feature>
<evidence type="ECO:0000259" key="2">
    <source>
        <dbReference type="Pfam" id="PF03623"/>
    </source>
</evidence>
<evidence type="ECO:0000313" key="4">
    <source>
        <dbReference type="Proteomes" id="UP001162164"/>
    </source>
</evidence>
<dbReference type="Proteomes" id="UP001162164">
    <property type="component" value="Unassembled WGS sequence"/>
</dbReference>
<dbReference type="Gene3D" id="1.20.120.330">
    <property type="entry name" value="Nucleotidyltransferases domain 2"/>
    <property type="match status" value="1"/>
</dbReference>
<feature type="compositionally biased region" description="Low complexity" evidence="1">
    <location>
        <begin position="111"/>
        <end position="144"/>
    </location>
</feature>
<keyword evidence="4" id="KW-1185">Reference proteome</keyword>
<feature type="compositionally biased region" description="Polar residues" evidence="1">
    <location>
        <begin position="145"/>
        <end position="161"/>
    </location>
</feature>
<dbReference type="InterPro" id="IPR036137">
    <property type="entry name" value="Focal_adhe_kin_target_dom_sf"/>
</dbReference>
<dbReference type="SUPFAM" id="SSF68993">
    <property type="entry name" value="FAT domain of focal adhesion kinase"/>
    <property type="match status" value="1"/>
</dbReference>
<feature type="domain" description="Focal AT" evidence="2">
    <location>
        <begin position="175"/>
        <end position="277"/>
    </location>
</feature>
<reference evidence="3" key="1">
    <citation type="journal article" date="2023" name="Insect Mol. Biol.">
        <title>Genome sequencing provides insights into the evolution of gene families encoding plant cell wall-degrading enzymes in longhorned beetles.</title>
        <authorList>
            <person name="Shin N.R."/>
            <person name="Okamura Y."/>
            <person name="Kirsch R."/>
            <person name="Pauchet Y."/>
        </authorList>
    </citation>
    <scope>NUCLEOTIDE SEQUENCE</scope>
    <source>
        <strain evidence="3">MMC_N1</strain>
    </source>
</reference>
<protein>
    <recommendedName>
        <fullName evidence="2">Focal AT domain-containing protein</fullName>
    </recommendedName>
</protein>
<comment type="caution">
    <text evidence="3">The sequence shown here is derived from an EMBL/GenBank/DDBJ whole genome shotgun (WGS) entry which is preliminary data.</text>
</comment>
<organism evidence="3 4">
    <name type="scientific">Molorchus minor</name>
    <dbReference type="NCBI Taxonomy" id="1323400"/>
    <lineage>
        <taxon>Eukaryota</taxon>
        <taxon>Metazoa</taxon>
        <taxon>Ecdysozoa</taxon>
        <taxon>Arthropoda</taxon>
        <taxon>Hexapoda</taxon>
        <taxon>Insecta</taxon>
        <taxon>Pterygota</taxon>
        <taxon>Neoptera</taxon>
        <taxon>Endopterygota</taxon>
        <taxon>Coleoptera</taxon>
        <taxon>Polyphaga</taxon>
        <taxon>Cucujiformia</taxon>
        <taxon>Chrysomeloidea</taxon>
        <taxon>Cerambycidae</taxon>
        <taxon>Lamiinae</taxon>
        <taxon>Monochamini</taxon>
        <taxon>Molorchus</taxon>
    </lineage>
</organism>
<proteinExistence type="predicted"/>
<accession>A0ABQ9IZU7</accession>
<dbReference type="Gene3D" id="1.20.5.540">
    <property type="entry name" value="Single helix bin"/>
    <property type="match status" value="1"/>
</dbReference>
<evidence type="ECO:0000256" key="1">
    <source>
        <dbReference type="SAM" id="MobiDB-lite"/>
    </source>
</evidence>
<dbReference type="PANTHER" id="PTHR46221:SF9">
    <property type="entry name" value="NON-SPECIFIC PROTEIN-TYROSINE KINASE"/>
    <property type="match status" value="1"/>
</dbReference>
<dbReference type="PANTHER" id="PTHR46221">
    <property type="entry name" value="FERM AND PDZ DOMAIN-CONTAINING PROTEIN FAMILY MEMBER"/>
    <property type="match status" value="1"/>
</dbReference>
<dbReference type="InterPro" id="IPR005189">
    <property type="entry name" value="Focal_adhesion_kin_target_dom"/>
</dbReference>
<gene>
    <name evidence="3" type="ORF">NQ317_010103</name>
</gene>
<name>A0ABQ9IZU7_9CUCU</name>
<dbReference type="Pfam" id="PF03623">
    <property type="entry name" value="Focal_AT"/>
    <property type="match status" value="1"/>
</dbReference>
<evidence type="ECO:0000313" key="3">
    <source>
        <dbReference type="EMBL" id="KAJ8969331.1"/>
    </source>
</evidence>
<dbReference type="EMBL" id="JAPWTJ010001823">
    <property type="protein sequence ID" value="KAJ8969331.1"/>
    <property type="molecule type" value="Genomic_DNA"/>
</dbReference>